<protein>
    <submittedName>
        <fullName evidence="2">Uncharacterized protein</fullName>
    </submittedName>
</protein>
<dbReference type="PANTHER" id="PTHR33671:SF1">
    <property type="entry name" value="DUF688 FAMILY PROTEIN"/>
    <property type="match status" value="1"/>
</dbReference>
<accession>A0A068UD01</accession>
<gene>
    <name evidence="2" type="ORF">GSCOC_T00023288001</name>
</gene>
<dbReference type="InParanoid" id="A0A068UD01"/>
<dbReference type="OMA" id="IPCTNVK"/>
<evidence type="ECO:0000256" key="1">
    <source>
        <dbReference type="SAM" id="MobiDB-lite"/>
    </source>
</evidence>
<dbReference type="FunCoup" id="A0A068UD01">
    <property type="interactions" value="165"/>
</dbReference>
<dbReference type="AlphaFoldDB" id="A0A068UD01"/>
<evidence type="ECO:0000313" key="2">
    <source>
        <dbReference type="EMBL" id="CDP06435.1"/>
    </source>
</evidence>
<proteinExistence type="predicted"/>
<feature type="compositionally biased region" description="Basic residues" evidence="1">
    <location>
        <begin position="226"/>
        <end position="240"/>
    </location>
</feature>
<keyword evidence="3" id="KW-1185">Reference proteome</keyword>
<feature type="region of interest" description="Disordered" evidence="1">
    <location>
        <begin position="56"/>
        <end position="145"/>
    </location>
</feature>
<dbReference type="InterPro" id="IPR007789">
    <property type="entry name" value="DUF688"/>
</dbReference>
<name>A0A068UD01_COFCA</name>
<dbReference type="PhylomeDB" id="A0A068UD01"/>
<dbReference type="PANTHER" id="PTHR33671">
    <property type="entry name" value="N-METHYLTRANSFERASE, PUTATIVE (DUF688)-RELATED"/>
    <property type="match status" value="1"/>
</dbReference>
<dbReference type="Proteomes" id="UP000295252">
    <property type="component" value="Chromosome VIII"/>
</dbReference>
<evidence type="ECO:0000313" key="3">
    <source>
        <dbReference type="Proteomes" id="UP000295252"/>
    </source>
</evidence>
<reference evidence="3" key="1">
    <citation type="journal article" date="2014" name="Science">
        <title>The coffee genome provides insight into the convergent evolution of caffeine biosynthesis.</title>
        <authorList>
            <person name="Denoeud F."/>
            <person name="Carretero-Paulet L."/>
            <person name="Dereeper A."/>
            <person name="Droc G."/>
            <person name="Guyot R."/>
            <person name="Pietrella M."/>
            <person name="Zheng C."/>
            <person name="Alberti A."/>
            <person name="Anthony F."/>
            <person name="Aprea G."/>
            <person name="Aury J.M."/>
            <person name="Bento P."/>
            <person name="Bernard M."/>
            <person name="Bocs S."/>
            <person name="Campa C."/>
            <person name="Cenci A."/>
            <person name="Combes M.C."/>
            <person name="Crouzillat D."/>
            <person name="Da Silva C."/>
            <person name="Daddiego L."/>
            <person name="De Bellis F."/>
            <person name="Dussert S."/>
            <person name="Garsmeur O."/>
            <person name="Gayraud T."/>
            <person name="Guignon V."/>
            <person name="Jahn K."/>
            <person name="Jamilloux V."/>
            <person name="Joet T."/>
            <person name="Labadie K."/>
            <person name="Lan T."/>
            <person name="Leclercq J."/>
            <person name="Lepelley M."/>
            <person name="Leroy T."/>
            <person name="Li L.T."/>
            <person name="Librado P."/>
            <person name="Lopez L."/>
            <person name="Munoz A."/>
            <person name="Noel B."/>
            <person name="Pallavicini A."/>
            <person name="Perrotta G."/>
            <person name="Poncet V."/>
            <person name="Pot D."/>
            <person name="Priyono X."/>
            <person name="Rigoreau M."/>
            <person name="Rouard M."/>
            <person name="Rozas J."/>
            <person name="Tranchant-Dubreuil C."/>
            <person name="VanBuren R."/>
            <person name="Zhang Q."/>
            <person name="Andrade A.C."/>
            <person name="Argout X."/>
            <person name="Bertrand B."/>
            <person name="de Kochko A."/>
            <person name="Graziosi G."/>
            <person name="Henry R.J."/>
            <person name="Jayarama X."/>
            <person name="Ming R."/>
            <person name="Nagai C."/>
            <person name="Rounsley S."/>
            <person name="Sankoff D."/>
            <person name="Giuliano G."/>
            <person name="Albert V.A."/>
            <person name="Wincker P."/>
            <person name="Lashermes P."/>
        </authorList>
    </citation>
    <scope>NUCLEOTIDE SEQUENCE [LARGE SCALE GENOMIC DNA]</scope>
    <source>
        <strain evidence="3">cv. DH200-94</strain>
    </source>
</reference>
<feature type="compositionally biased region" description="Basic and acidic residues" evidence="1">
    <location>
        <begin position="213"/>
        <end position="225"/>
    </location>
</feature>
<dbReference type="Pfam" id="PF05097">
    <property type="entry name" value="DUF688"/>
    <property type="match status" value="1"/>
</dbReference>
<feature type="compositionally biased region" description="Acidic residues" evidence="1">
    <location>
        <begin position="120"/>
        <end position="130"/>
    </location>
</feature>
<feature type="region of interest" description="Disordered" evidence="1">
    <location>
        <begin position="204"/>
        <end position="241"/>
    </location>
</feature>
<dbReference type="EMBL" id="HG739106">
    <property type="protein sequence ID" value="CDP06435.1"/>
    <property type="molecule type" value="Genomic_DNA"/>
</dbReference>
<organism evidence="2 3">
    <name type="scientific">Coffea canephora</name>
    <name type="common">Robusta coffee</name>
    <dbReference type="NCBI Taxonomy" id="49390"/>
    <lineage>
        <taxon>Eukaryota</taxon>
        <taxon>Viridiplantae</taxon>
        <taxon>Streptophyta</taxon>
        <taxon>Embryophyta</taxon>
        <taxon>Tracheophyta</taxon>
        <taxon>Spermatophyta</taxon>
        <taxon>Magnoliopsida</taxon>
        <taxon>eudicotyledons</taxon>
        <taxon>Gunneridae</taxon>
        <taxon>Pentapetalae</taxon>
        <taxon>asterids</taxon>
        <taxon>lamiids</taxon>
        <taxon>Gentianales</taxon>
        <taxon>Rubiaceae</taxon>
        <taxon>Ixoroideae</taxon>
        <taxon>Gardenieae complex</taxon>
        <taxon>Bertiereae - Coffeeae clade</taxon>
        <taxon>Coffeeae</taxon>
        <taxon>Coffea</taxon>
    </lineage>
</organism>
<dbReference type="OrthoDB" id="767768at2759"/>
<dbReference type="Gramene" id="CDP06435">
    <property type="protein sequence ID" value="CDP06435"/>
    <property type="gene ID" value="GSCOC_T00023288001"/>
</dbReference>
<sequence>MEKEEKAALNRRKWPAGKLNLNAPLLSTRRTIGVNRLEDVQNAHSVRVSWDKFERIPFSWEQTPGKPKERGEESDGENAEEIIPPPNPPPGCRWLPAEEEADPKRDSCEGEAERGHDYDDGCEGDVEDDGGVGAHEDWKGGDGVSSNELDIFSLAQSVETVDSWKELRRKFGIENGDMEEGIGCHSPSFMIQRFLPDAKALAAAASSSSSTSLKKDLINSDDEKSKKHPKSSSGAGRRRASGAIRTATQSWSYSSWKGCGLDILLPWRMKPRPCGCGVVKGRPAMALATSRPQWSGSSRKK</sequence>
<feature type="compositionally biased region" description="Basic and acidic residues" evidence="1">
    <location>
        <begin position="102"/>
        <end position="119"/>
    </location>
</feature>